<evidence type="ECO:0000313" key="2">
    <source>
        <dbReference type="Proteomes" id="UP000503129"/>
    </source>
</evidence>
<organism evidence="1 2">
    <name type="scientific">Brasilonema sennae CENA114</name>
    <dbReference type="NCBI Taxonomy" id="415709"/>
    <lineage>
        <taxon>Bacteria</taxon>
        <taxon>Bacillati</taxon>
        <taxon>Cyanobacteriota</taxon>
        <taxon>Cyanophyceae</taxon>
        <taxon>Nostocales</taxon>
        <taxon>Scytonemataceae</taxon>
        <taxon>Brasilonema</taxon>
        <taxon>Bromeliae group (in: Brasilonema)</taxon>
    </lineage>
</organism>
<dbReference type="AlphaFoldDB" id="A0A856MQZ1"/>
<proteinExistence type="predicted"/>
<gene>
    <name evidence="1" type="ORF">DP114_33605</name>
</gene>
<geneLocation type="plasmid" evidence="2">
    <name>pboct1</name>
</geneLocation>
<dbReference type="KEGG" id="bsen:DP114_33605"/>
<sequence>MQASQVSGEKATGQTVQVWAGHGVSISFYRTEEVIKKIWLDDPSKFVIDVDGCLEGLGRCSREGTGAGLIHLRRIETVKIPGLPQATYGTHLTVITESGSTKKSYHFRIIPGTGKPEYSQLEIIGDSSNDRELRQPKADYTAISDSKYIAKGMQFALSKQWITSDTPLWERLTKLVELRSQGEELTIAATNAGVSMQLVEKLMLMGGKRLLEMPSPKPVETNTAEFRSQK</sequence>
<protein>
    <submittedName>
        <fullName evidence="1">Uncharacterized protein</fullName>
    </submittedName>
</protein>
<evidence type="ECO:0000313" key="1">
    <source>
        <dbReference type="EMBL" id="QDL12734.1"/>
    </source>
</evidence>
<dbReference type="EMBL" id="CP030119">
    <property type="protein sequence ID" value="QDL12734.1"/>
    <property type="molecule type" value="Genomic_DNA"/>
</dbReference>
<name>A0A856MQZ1_9CYAN</name>
<accession>A0A856MQZ1</accession>
<dbReference type="Proteomes" id="UP000503129">
    <property type="component" value="Plasmid pBOCT1"/>
</dbReference>
<keyword evidence="2" id="KW-1185">Reference proteome</keyword>
<reference evidence="1 2" key="1">
    <citation type="submission" date="2018-06" db="EMBL/GenBank/DDBJ databases">
        <title>Comparative genomics of Brasilonema spp. strains.</title>
        <authorList>
            <person name="Alvarenga D.O."/>
            <person name="Fiore M.F."/>
            <person name="Varani A.M."/>
        </authorList>
    </citation>
    <scope>NUCLEOTIDE SEQUENCE [LARGE SCALE GENOMIC DNA]</scope>
    <source>
        <strain evidence="1 2">CENA114</strain>
        <plasmid evidence="2">pboct1</plasmid>
    </source>
</reference>
<keyword evidence="1" id="KW-0614">Plasmid</keyword>